<evidence type="ECO:0000256" key="9">
    <source>
        <dbReference type="SAM" id="Phobius"/>
    </source>
</evidence>
<dbReference type="PRINTS" id="PR01434">
    <property type="entry name" value="NADHDHGNASE5"/>
</dbReference>
<reference evidence="12" key="2">
    <citation type="submission" date="2017-07" db="EMBL/GenBank/DDBJ databases">
        <title>WGS assembly of Populus trichocarpa.</title>
        <authorList>
            <person name="Tuskan G."/>
            <person name="Difazio S."/>
            <person name="Jansson S."/>
            <person name="Bohlmann J."/>
            <person name="Grigoriev I."/>
            <person name="Hellsten U."/>
            <person name="Putnam N."/>
            <person name="Ralph S."/>
            <person name="Rombauts S."/>
            <person name="Salamov A."/>
            <person name="Schein J."/>
            <person name="Sterck L."/>
            <person name="Aerts A."/>
            <person name="Bhalerao R."/>
            <person name="Bhalerao R."/>
            <person name="Blaudez D."/>
            <person name="Boerjan W."/>
            <person name="Brun A."/>
            <person name="Brunner A."/>
            <person name="Busov V."/>
            <person name="Campbell M."/>
            <person name="Carlson J."/>
            <person name="Chalot M."/>
            <person name="Chapman J."/>
            <person name="Chen G."/>
            <person name="Cooper D."/>
            <person name="Coutinho P."/>
            <person name="Couturier J."/>
            <person name="Covert S."/>
            <person name="Cronk Q."/>
            <person name="Cunningham R."/>
            <person name="Davis J."/>
            <person name="Degroeve S."/>
            <person name="Dejardin A."/>
            <person name="Depamphilis C."/>
            <person name="Detter J."/>
            <person name="Dirks B."/>
            <person name="Dubchak I."/>
            <person name="Duplessis S."/>
            <person name="Ehlting J."/>
            <person name="Ellis B."/>
            <person name="Gendler K."/>
            <person name="Goodstein D."/>
            <person name="Gribskov M."/>
            <person name="Grimwood J."/>
            <person name="Groover A."/>
            <person name="Gunter L."/>
            <person name="Hamberger B."/>
            <person name="Heinze B."/>
            <person name="Helariutta Y."/>
            <person name="Henrissat B."/>
            <person name="Holligan D."/>
            <person name="Holt R."/>
            <person name="Huang W."/>
            <person name="Islam-Faridi N."/>
            <person name="Jones S."/>
            <person name="Jones-Rhoades M."/>
            <person name="Jorgensen R."/>
            <person name="Joshi C."/>
            <person name="Kangasjarvi J."/>
            <person name="Karlsson J."/>
            <person name="Kelleher C."/>
            <person name="Kirkpatrick R."/>
            <person name="Kirst M."/>
            <person name="Kohler A."/>
            <person name="Kalluri U."/>
            <person name="Larimer F."/>
            <person name="Leebens-Mack J."/>
            <person name="Leple J."/>
            <person name="Locascio P."/>
            <person name="Lou Y."/>
            <person name="Lucas S."/>
            <person name="Martin F."/>
            <person name="Montanini B."/>
            <person name="Napoli C."/>
            <person name="Nelson D."/>
            <person name="Nelson C."/>
            <person name="Nieminen K."/>
            <person name="Nilsson O."/>
            <person name="Pereda V."/>
            <person name="Peter G."/>
            <person name="Philippe R."/>
            <person name="Pilate G."/>
            <person name="Poliakov A."/>
            <person name="Razumovskaya J."/>
            <person name="Richardson P."/>
            <person name="Rinaldi C."/>
            <person name="Ritland K."/>
            <person name="Rouze P."/>
            <person name="Ryaboy D."/>
            <person name="Schmutz J."/>
            <person name="Schrader J."/>
            <person name="Segerman B."/>
            <person name="Shin H."/>
            <person name="Siddiqui A."/>
            <person name="Sterky F."/>
            <person name="Terry A."/>
            <person name="Tsai C."/>
            <person name="Uberbacher E."/>
            <person name="Unneberg P."/>
            <person name="Vahala J."/>
            <person name="Wall K."/>
            <person name="Wessler S."/>
            <person name="Yang G."/>
            <person name="Yin T."/>
            <person name="Douglas C."/>
            <person name="Marra M."/>
            <person name="Sandberg G."/>
            <person name="Van De Peer Y."/>
            <person name="Rokhsar D."/>
        </authorList>
    </citation>
    <scope>NUCLEOTIDE SEQUENCE</scope>
    <source>
        <strain evidence="12">Nisqually-1</strain>
    </source>
</reference>
<dbReference type="GO" id="GO:0008137">
    <property type="term" value="F:NADH dehydrogenase (ubiquinone) activity"/>
    <property type="evidence" value="ECO:0007669"/>
    <property type="project" value="InterPro"/>
</dbReference>
<evidence type="ECO:0000256" key="5">
    <source>
        <dbReference type="ARBA" id="ARBA00022967"/>
    </source>
</evidence>
<evidence type="ECO:0008006" key="13">
    <source>
        <dbReference type="Google" id="ProtNLM"/>
    </source>
</evidence>
<dbReference type="GO" id="GO:0016020">
    <property type="term" value="C:membrane"/>
    <property type="evidence" value="ECO:0007669"/>
    <property type="project" value="UniProtKB-SubCell"/>
</dbReference>
<dbReference type="GO" id="GO:0015990">
    <property type="term" value="P:electron transport coupled proton transport"/>
    <property type="evidence" value="ECO:0000318"/>
    <property type="project" value="GO_Central"/>
</dbReference>
<reference evidence="12" key="1">
    <citation type="journal article" date="2006" name="Science">
        <title>The genome of black cottonwood, Populus trichocarpa (Torr. &amp; Gray).</title>
        <authorList>
            <person name="Tuskan G.A."/>
            <person name="Difazio S."/>
            <person name="Jansson S."/>
            <person name="Bohlmann J."/>
            <person name="Grigoriev I."/>
            <person name="Hellsten U."/>
            <person name="Putnam N."/>
            <person name="Ralph S."/>
            <person name="Rombauts S."/>
            <person name="Salamov A."/>
            <person name="Schein J."/>
            <person name="Sterck L."/>
            <person name="Aerts A."/>
            <person name="Bhalerao R.R."/>
            <person name="Bhalerao R.P."/>
            <person name="Blaudez D."/>
            <person name="Boerjan W."/>
            <person name="Brun A."/>
            <person name="Brunner A."/>
            <person name="Busov V."/>
            <person name="Campbell M."/>
            <person name="Carlson J."/>
            <person name="Chalot M."/>
            <person name="Chapman J."/>
            <person name="Chen G.L."/>
            <person name="Cooper D."/>
            <person name="Coutinho P.M."/>
            <person name="Couturier J."/>
            <person name="Covert S."/>
            <person name="Cronk Q."/>
            <person name="Cunningham R."/>
            <person name="Davis J."/>
            <person name="Degroeve S."/>
            <person name="Dejardin A."/>
            <person name="Depamphilis C."/>
            <person name="Detter J."/>
            <person name="Dirks B."/>
            <person name="Dubchak I."/>
            <person name="Duplessis S."/>
            <person name="Ehlting J."/>
            <person name="Ellis B."/>
            <person name="Gendler K."/>
            <person name="Goodstein D."/>
            <person name="Gribskov M."/>
            <person name="Grimwood J."/>
            <person name="Groover A."/>
            <person name="Gunter L."/>
            <person name="Hamberger B."/>
            <person name="Heinze B."/>
            <person name="Helariutta Y."/>
            <person name="Henrissat B."/>
            <person name="Holligan D."/>
            <person name="Holt R."/>
            <person name="Huang W."/>
            <person name="Islam-Faridi N."/>
            <person name="Jones S."/>
            <person name="Jones-Rhoades M."/>
            <person name="Jorgensen R."/>
            <person name="Joshi C."/>
            <person name="Kangasjarvi J."/>
            <person name="Karlsson J."/>
            <person name="Kelleher C."/>
            <person name="Kirkpatrick R."/>
            <person name="Kirst M."/>
            <person name="Kohler A."/>
            <person name="Kalluri U."/>
            <person name="Larimer F."/>
            <person name="Leebens-Mack J."/>
            <person name="Leple J.C."/>
            <person name="Locascio P."/>
            <person name="Lou Y."/>
            <person name="Lucas S."/>
            <person name="Martin F."/>
            <person name="Montanini B."/>
            <person name="Napoli C."/>
            <person name="Nelson D.R."/>
            <person name="Nelson C."/>
            <person name="Nieminen K."/>
            <person name="Nilsson O."/>
            <person name="Pereda V."/>
            <person name="Peter G."/>
            <person name="Philippe R."/>
            <person name="Pilate G."/>
            <person name="Poliakov A."/>
            <person name="Razumovskaya J."/>
            <person name="Richardson P."/>
            <person name="Rinaldi C."/>
            <person name="Ritland K."/>
            <person name="Rouze P."/>
            <person name="Ryaboy D."/>
            <person name="Schmutz J."/>
            <person name="Schrader J."/>
            <person name="Segerman B."/>
            <person name="Shin H."/>
            <person name="Siddiqui A."/>
            <person name="Sterky F."/>
            <person name="Terry A."/>
            <person name="Tsai C.J."/>
            <person name="Uberbacher E."/>
            <person name="Unneberg P."/>
            <person name="Vahala J."/>
            <person name="Wall K."/>
            <person name="Wessler S."/>
            <person name="Yang G."/>
            <person name="Yin T."/>
            <person name="Douglas C."/>
            <person name="Marra M."/>
            <person name="Sandberg G."/>
            <person name="Van de Peer Y."/>
            <person name="Rokhsar D."/>
        </authorList>
    </citation>
    <scope>NUCLEOTIDE SEQUENCE [LARGE SCALE GENOMIC DNA]</scope>
    <source>
        <strain evidence="12">Nisqually-1</strain>
    </source>
</reference>
<comment type="similarity">
    <text evidence="2">Belongs to the complex I subunit 5 family.</text>
</comment>
<feature type="transmembrane region" description="Helical" evidence="9">
    <location>
        <begin position="20"/>
        <end position="42"/>
    </location>
</feature>
<keyword evidence="4 9" id="KW-0812">Transmembrane</keyword>
<evidence type="ECO:0000256" key="6">
    <source>
        <dbReference type="ARBA" id="ARBA00022989"/>
    </source>
</evidence>
<dbReference type="GO" id="GO:0042773">
    <property type="term" value="P:ATP synthesis coupled electron transport"/>
    <property type="evidence" value="ECO:0007669"/>
    <property type="project" value="InterPro"/>
</dbReference>
<keyword evidence="3" id="KW-0813">Transport</keyword>
<dbReference type="AlphaFoldDB" id="A0A2K1R7R9"/>
<accession>A0A2K1R7R9</accession>
<organism evidence="12">
    <name type="scientific">Populus trichocarpa</name>
    <name type="common">Western balsam poplar</name>
    <name type="synonym">Populus balsamifera subsp. trichocarpa</name>
    <dbReference type="NCBI Taxonomy" id="3694"/>
    <lineage>
        <taxon>Eukaryota</taxon>
        <taxon>Viridiplantae</taxon>
        <taxon>Streptophyta</taxon>
        <taxon>Embryophyta</taxon>
        <taxon>Tracheophyta</taxon>
        <taxon>Spermatophyta</taxon>
        <taxon>Magnoliopsida</taxon>
        <taxon>eudicotyledons</taxon>
        <taxon>Gunneridae</taxon>
        <taxon>Pentapetalae</taxon>
        <taxon>rosids</taxon>
        <taxon>fabids</taxon>
        <taxon>Malpighiales</taxon>
        <taxon>Salicaceae</taxon>
        <taxon>Saliceae</taxon>
        <taxon>Populus</taxon>
    </lineage>
</organism>
<feature type="domain" description="NADH:quinone oxidoreductase/Mrp antiporter transmembrane" evidence="10">
    <location>
        <begin position="112"/>
        <end position="167"/>
    </location>
</feature>
<feature type="domain" description="NADH:quinone oxidoreductase/Mrp antiporter transmembrane" evidence="10">
    <location>
        <begin position="169"/>
        <end position="214"/>
    </location>
</feature>
<evidence type="ECO:0000313" key="12">
    <source>
        <dbReference type="EMBL" id="PNS23299.1"/>
    </source>
</evidence>
<dbReference type="PANTHER" id="PTHR42829:SF2">
    <property type="entry name" value="NADH-UBIQUINONE OXIDOREDUCTASE CHAIN 5"/>
    <property type="match status" value="1"/>
</dbReference>
<evidence type="ECO:0000256" key="8">
    <source>
        <dbReference type="ARBA" id="ARBA00023136"/>
    </source>
</evidence>
<feature type="domain" description="NADH-Ubiquinone oxidoreductase (complex I) chain 5 N-terminal" evidence="11">
    <location>
        <begin position="45"/>
        <end position="95"/>
    </location>
</feature>
<feature type="transmembrane region" description="Helical" evidence="9">
    <location>
        <begin position="115"/>
        <end position="136"/>
    </location>
</feature>
<dbReference type="ExpressionAtlas" id="A0A2K1R7R9">
    <property type="expression patterns" value="baseline and differential"/>
</dbReference>
<evidence type="ECO:0000256" key="4">
    <source>
        <dbReference type="ARBA" id="ARBA00022692"/>
    </source>
</evidence>
<comment type="subcellular location">
    <subcellularLocation>
        <location evidence="1">Membrane</location>
        <topology evidence="1">Multi-pass membrane protein</topology>
    </subcellularLocation>
</comment>
<dbReference type="InterPro" id="IPR001750">
    <property type="entry name" value="ND/Mrp_TM"/>
</dbReference>
<feature type="transmembrane region" description="Helical" evidence="9">
    <location>
        <begin position="148"/>
        <end position="167"/>
    </location>
</feature>
<protein>
    <recommendedName>
        <fullName evidence="13">NADH-Ubiquinone oxidoreductase (complex I) chain 5 N-terminal domain-containing protein</fullName>
    </recommendedName>
</protein>
<evidence type="ECO:0000256" key="3">
    <source>
        <dbReference type="ARBA" id="ARBA00022448"/>
    </source>
</evidence>
<keyword evidence="6 9" id="KW-1133">Transmembrane helix</keyword>
<dbReference type="STRING" id="3694.A0A2K1R7R9"/>
<feature type="transmembrane region" description="Helical" evidence="9">
    <location>
        <begin position="62"/>
        <end position="79"/>
    </location>
</feature>
<dbReference type="Pfam" id="PF00662">
    <property type="entry name" value="Proton_antipo_N"/>
    <property type="match status" value="1"/>
</dbReference>
<evidence type="ECO:0000256" key="2">
    <source>
        <dbReference type="ARBA" id="ARBA00008200"/>
    </source>
</evidence>
<gene>
    <name evidence="12" type="ORF">POPTR_T074500</name>
</gene>
<dbReference type="Pfam" id="PF00361">
    <property type="entry name" value="Proton_antipo_M"/>
    <property type="match status" value="2"/>
</dbReference>
<proteinExistence type="inferred from homology"/>
<dbReference type="InterPro" id="IPR003945">
    <property type="entry name" value="NU5C-like"/>
</dbReference>
<dbReference type="InParanoid" id="A0A2K1R7R9"/>
<evidence type="ECO:0000259" key="11">
    <source>
        <dbReference type="Pfam" id="PF00662"/>
    </source>
</evidence>
<dbReference type="GO" id="GO:0009536">
    <property type="term" value="C:plastid"/>
    <property type="evidence" value="ECO:0007669"/>
    <property type="project" value="UniProtKB-ARBA"/>
</dbReference>
<name>A0A2K1R7R9_POPTR</name>
<dbReference type="InterPro" id="IPR001516">
    <property type="entry name" value="Proton_antipo_N"/>
</dbReference>
<keyword evidence="8 9" id="KW-0472">Membrane</keyword>
<evidence type="ECO:0000256" key="1">
    <source>
        <dbReference type="ARBA" id="ARBA00004141"/>
    </source>
</evidence>
<keyword evidence="7" id="KW-0520">NAD</keyword>
<keyword evidence="5" id="KW-1278">Translocase</keyword>
<sequence length="233" mass="26525">MLIGMGLLLFPVSTKKLHRIWAFPSVLLLSIQINSSSIYQYVWSWTINNDFSLEFEHLIDPLTSILLILITMVGILVLAYSDSYMSHDQGYLRFFVYMSFFNTSMLGLVTNSNLIQIYIFWELVGMCSYLLIGFWFTRPIVSNACQKAFVTNRVHFLFVTLCAFLLFSGPTPISALIHAATMVVAGIFLVARLLPLFVVIPYIMKLIALIGIITRPGKGYNQEQQSSFNYKQS</sequence>
<feature type="transmembrane region" description="Helical" evidence="9">
    <location>
        <begin position="173"/>
        <end position="200"/>
    </location>
</feature>
<dbReference type="EMBL" id="KZ623387">
    <property type="protein sequence ID" value="PNS23299.1"/>
    <property type="molecule type" value="Genomic_DNA"/>
</dbReference>
<dbReference type="PRINTS" id="PR01435">
    <property type="entry name" value="NPOXDRDTASE5"/>
</dbReference>
<evidence type="ECO:0000256" key="7">
    <source>
        <dbReference type="ARBA" id="ARBA00023027"/>
    </source>
</evidence>
<dbReference type="PANTHER" id="PTHR42829">
    <property type="entry name" value="NADH-UBIQUINONE OXIDOREDUCTASE CHAIN 5"/>
    <property type="match status" value="1"/>
</dbReference>
<evidence type="ECO:0000259" key="10">
    <source>
        <dbReference type="Pfam" id="PF00361"/>
    </source>
</evidence>
<feature type="transmembrane region" description="Helical" evidence="9">
    <location>
        <begin position="91"/>
        <end position="109"/>
    </location>
</feature>